<reference evidence="1" key="1">
    <citation type="journal article" date="2014" name="Front. Microbiol.">
        <title>High frequency of phylogenetically diverse reductive dehalogenase-homologous genes in deep subseafloor sedimentary metagenomes.</title>
        <authorList>
            <person name="Kawai M."/>
            <person name="Futagami T."/>
            <person name="Toyoda A."/>
            <person name="Takaki Y."/>
            <person name="Nishi S."/>
            <person name="Hori S."/>
            <person name="Arai W."/>
            <person name="Tsubouchi T."/>
            <person name="Morono Y."/>
            <person name="Uchiyama I."/>
            <person name="Ito T."/>
            <person name="Fujiyama A."/>
            <person name="Inagaki F."/>
            <person name="Takami H."/>
        </authorList>
    </citation>
    <scope>NUCLEOTIDE SEQUENCE</scope>
    <source>
        <strain evidence="1">Expedition CK06-06</strain>
    </source>
</reference>
<dbReference type="AlphaFoldDB" id="X1F606"/>
<name>X1F606_9ZZZZ</name>
<gene>
    <name evidence="1" type="ORF">S03H2_02364</name>
</gene>
<accession>X1F606</accession>
<proteinExistence type="predicted"/>
<comment type="caution">
    <text evidence="1">The sequence shown here is derived from an EMBL/GenBank/DDBJ whole genome shotgun (WGS) entry which is preliminary data.</text>
</comment>
<feature type="non-terminal residue" evidence="1">
    <location>
        <position position="49"/>
    </location>
</feature>
<dbReference type="EMBL" id="BARU01000781">
    <property type="protein sequence ID" value="GAH24824.1"/>
    <property type="molecule type" value="Genomic_DNA"/>
</dbReference>
<protein>
    <submittedName>
        <fullName evidence="1">Uncharacterized protein</fullName>
    </submittedName>
</protein>
<organism evidence="1">
    <name type="scientific">marine sediment metagenome</name>
    <dbReference type="NCBI Taxonomy" id="412755"/>
    <lineage>
        <taxon>unclassified sequences</taxon>
        <taxon>metagenomes</taxon>
        <taxon>ecological metagenomes</taxon>
    </lineage>
</organism>
<evidence type="ECO:0000313" key="1">
    <source>
        <dbReference type="EMBL" id="GAH24824.1"/>
    </source>
</evidence>
<sequence length="49" mass="5943">MLIKRISKDFFDPVSLMSKIRFIRSPIRIKMLNENTKFINEIPRHIKNI</sequence>